<dbReference type="OrthoDB" id="6631788at2"/>
<dbReference type="GO" id="GO:0016788">
    <property type="term" value="F:hydrolase activity, acting on ester bonds"/>
    <property type="evidence" value="ECO:0007669"/>
    <property type="project" value="InterPro"/>
</dbReference>
<keyword evidence="3" id="KW-0540">Nuclease</keyword>
<dbReference type="KEGG" id="csr:Cspa_c26840"/>
<dbReference type="AlphaFoldDB" id="M1MEV5"/>
<keyword evidence="3" id="KW-0378">Hydrolase</keyword>
<dbReference type="InterPro" id="IPR044925">
    <property type="entry name" value="His-Me_finger_sf"/>
</dbReference>
<dbReference type="InterPro" id="IPR003615">
    <property type="entry name" value="HNH_nuc"/>
</dbReference>
<dbReference type="InterPro" id="IPR010902">
    <property type="entry name" value="NUMOD4"/>
</dbReference>
<feature type="domain" description="NUMOD4" evidence="1">
    <location>
        <begin position="2"/>
        <end position="46"/>
    </location>
</feature>
<dbReference type="Gene3D" id="3.90.75.20">
    <property type="match status" value="1"/>
</dbReference>
<accession>M1MEV5</accession>
<dbReference type="GO" id="GO:0004519">
    <property type="term" value="F:endonuclease activity"/>
    <property type="evidence" value="ECO:0007669"/>
    <property type="project" value="UniProtKB-KW"/>
</dbReference>
<evidence type="ECO:0000259" key="1">
    <source>
        <dbReference type="Pfam" id="PF07463"/>
    </source>
</evidence>
<dbReference type="HOGENOM" id="CLU_099810_0_1_9"/>
<reference evidence="3 4" key="1">
    <citation type="submission" date="2013-02" db="EMBL/GenBank/DDBJ databases">
        <title>Genome sequence of Clostridium saccharoperbutylacetonicum N1-4(HMT).</title>
        <authorList>
            <person name="Poehlein A."/>
            <person name="Daniel R."/>
        </authorList>
    </citation>
    <scope>NUCLEOTIDE SEQUENCE [LARGE SCALE GENOMIC DNA]</scope>
    <source>
        <strain evidence="4">N1-4(HMT)</strain>
    </source>
</reference>
<evidence type="ECO:0000313" key="4">
    <source>
        <dbReference type="Proteomes" id="UP000011728"/>
    </source>
</evidence>
<keyword evidence="3" id="KW-0255">Endonuclease</keyword>
<organism evidence="3 4">
    <name type="scientific">Clostridium saccharoperbutylacetonicum N1-4(HMT)</name>
    <dbReference type="NCBI Taxonomy" id="931276"/>
    <lineage>
        <taxon>Bacteria</taxon>
        <taxon>Bacillati</taxon>
        <taxon>Bacillota</taxon>
        <taxon>Clostridia</taxon>
        <taxon>Eubacteriales</taxon>
        <taxon>Clostridiaceae</taxon>
        <taxon>Clostridium</taxon>
    </lineage>
</organism>
<keyword evidence="4" id="KW-1185">Reference proteome</keyword>
<gene>
    <name evidence="3" type="ORF">Cspa_c26840</name>
</gene>
<proteinExistence type="predicted"/>
<dbReference type="EMBL" id="CP004121">
    <property type="protein sequence ID" value="AGF56449.1"/>
    <property type="molecule type" value="Genomic_DNA"/>
</dbReference>
<feature type="domain" description="HNH nuclease" evidence="2">
    <location>
        <begin position="56"/>
        <end position="98"/>
    </location>
</feature>
<dbReference type="eggNOG" id="ENOG5033AUY">
    <property type="taxonomic scope" value="Bacteria"/>
</dbReference>
<dbReference type="Pfam" id="PF07463">
    <property type="entry name" value="NUMOD4"/>
    <property type="match status" value="1"/>
</dbReference>
<dbReference type="RefSeq" id="WP_015392768.1">
    <property type="nucleotide sequence ID" value="NC_020291.1"/>
</dbReference>
<evidence type="ECO:0000313" key="3">
    <source>
        <dbReference type="EMBL" id="AGF56449.1"/>
    </source>
</evidence>
<name>M1MEV5_9CLOT</name>
<dbReference type="Pfam" id="PF13392">
    <property type="entry name" value="HNH_3"/>
    <property type="match status" value="1"/>
</dbReference>
<evidence type="ECO:0000259" key="2">
    <source>
        <dbReference type="Pfam" id="PF13392"/>
    </source>
</evidence>
<dbReference type="SUPFAM" id="SSF54060">
    <property type="entry name" value="His-Me finger endonucleases"/>
    <property type="match status" value="1"/>
</dbReference>
<dbReference type="PATRIC" id="fig|931276.5.peg.2695"/>
<sequence>MEAWKEIKGFEGMYSISNLGNVFSVKSNKLLSVRESKEGYLRVNLNNQGKRYTFTVHRLVLESFDPIVNMDEFQVNHINEIKCDNRLSNLEWATPKENINHGKHNNKIRNYRSNNSGNCKKKVICTTTGKPFNSISEAARYYGIKAKSNITYCAKGLAQYCGILEDGRKLEWMYI</sequence>
<dbReference type="Proteomes" id="UP000011728">
    <property type="component" value="Chromosome"/>
</dbReference>
<protein>
    <submittedName>
        <fullName evidence="3">NUMOD4 motif/HNH endonuclease</fullName>
    </submittedName>
</protein>